<organism evidence="2 3">
    <name type="scientific">Actinacidiphila rubida</name>
    <dbReference type="NCBI Taxonomy" id="310780"/>
    <lineage>
        <taxon>Bacteria</taxon>
        <taxon>Bacillati</taxon>
        <taxon>Actinomycetota</taxon>
        <taxon>Actinomycetes</taxon>
        <taxon>Kitasatosporales</taxon>
        <taxon>Streptomycetaceae</taxon>
        <taxon>Actinacidiphila</taxon>
    </lineage>
</organism>
<evidence type="ECO:0000313" key="3">
    <source>
        <dbReference type="Proteomes" id="UP000181951"/>
    </source>
</evidence>
<gene>
    <name evidence="2" type="ORF">SAMN05216267_101088</name>
</gene>
<dbReference type="EMBL" id="FODD01000010">
    <property type="protein sequence ID" value="SEN79416.1"/>
    <property type="molecule type" value="Genomic_DNA"/>
</dbReference>
<evidence type="ECO:0008006" key="4">
    <source>
        <dbReference type="Google" id="ProtNLM"/>
    </source>
</evidence>
<sequence>MVTGLAAALALTACGVPSSGVIEAGEPATGVSSPAARAAAPGAVAVYFLRDGKPAPYIRKALDPGDVGLVVRLLFAGPTAGEAAATTQLPHLGSAPEVSVDGVVTVRLPEGVPALSHLAMLQLACTVTRIPQAAPRLAAPSGTETAPAPGDGAQRLDPSETVRVLGDGWTMTQSASPCPPSPPPR</sequence>
<reference evidence="2 3" key="1">
    <citation type="submission" date="2016-10" db="EMBL/GenBank/DDBJ databases">
        <authorList>
            <person name="de Groot N.N."/>
        </authorList>
    </citation>
    <scope>NUCLEOTIDE SEQUENCE [LARGE SCALE GENOMIC DNA]</scope>
    <source>
        <strain evidence="2 3">CGMCC 4.2026</strain>
    </source>
</reference>
<dbReference type="AlphaFoldDB" id="A0A1H8JGJ7"/>
<evidence type="ECO:0000313" key="2">
    <source>
        <dbReference type="EMBL" id="SEN79416.1"/>
    </source>
</evidence>
<dbReference type="STRING" id="310780.SAMN05216267_101088"/>
<proteinExistence type="predicted"/>
<accession>A0A1H8JGJ7</accession>
<evidence type="ECO:0000256" key="1">
    <source>
        <dbReference type="SAM" id="MobiDB-lite"/>
    </source>
</evidence>
<dbReference type="Proteomes" id="UP000181951">
    <property type="component" value="Unassembled WGS sequence"/>
</dbReference>
<dbReference type="RefSeq" id="WP_245791403.1">
    <property type="nucleotide sequence ID" value="NZ_FODD01000010.1"/>
</dbReference>
<feature type="region of interest" description="Disordered" evidence="1">
    <location>
        <begin position="136"/>
        <end position="185"/>
    </location>
</feature>
<protein>
    <recommendedName>
        <fullName evidence="4">GerMN domain-containing protein</fullName>
    </recommendedName>
</protein>
<name>A0A1H8JGJ7_9ACTN</name>
<keyword evidence="3" id="KW-1185">Reference proteome</keyword>